<comment type="caution">
    <text evidence="1">The sequence shown here is derived from an EMBL/GenBank/DDBJ whole genome shotgun (WGS) entry which is preliminary data.</text>
</comment>
<organism evidence="1 2">
    <name type="scientific">Liquidambar formosana</name>
    <name type="common">Formosan gum</name>
    <dbReference type="NCBI Taxonomy" id="63359"/>
    <lineage>
        <taxon>Eukaryota</taxon>
        <taxon>Viridiplantae</taxon>
        <taxon>Streptophyta</taxon>
        <taxon>Embryophyta</taxon>
        <taxon>Tracheophyta</taxon>
        <taxon>Spermatophyta</taxon>
        <taxon>Magnoliopsida</taxon>
        <taxon>eudicotyledons</taxon>
        <taxon>Gunneridae</taxon>
        <taxon>Pentapetalae</taxon>
        <taxon>Saxifragales</taxon>
        <taxon>Altingiaceae</taxon>
        <taxon>Liquidambar</taxon>
    </lineage>
</organism>
<protein>
    <submittedName>
        <fullName evidence="1">Uncharacterized protein</fullName>
    </submittedName>
</protein>
<evidence type="ECO:0000313" key="1">
    <source>
        <dbReference type="EMBL" id="KAK9290382.1"/>
    </source>
</evidence>
<dbReference type="AlphaFoldDB" id="A0AAP0S4F7"/>
<dbReference type="PANTHER" id="PTHR48476">
    <property type="entry name" value="SHORT-CHAIN DEHYDROGENASE TIC 32, CHLOROPLASTIC-LIKE"/>
    <property type="match status" value="1"/>
</dbReference>
<name>A0AAP0S4F7_LIQFO</name>
<dbReference type="Proteomes" id="UP001415857">
    <property type="component" value="Unassembled WGS sequence"/>
</dbReference>
<keyword evidence="2" id="KW-1185">Reference proteome</keyword>
<dbReference type="PANTHER" id="PTHR48476:SF1">
    <property type="entry name" value="SHORT-CHAIN DEHYDROGENASE TIC 32, CHLOROPLASTIC-LIKE"/>
    <property type="match status" value="1"/>
</dbReference>
<accession>A0AAP0S4F7</accession>
<gene>
    <name evidence="1" type="ORF">L1049_008551</name>
</gene>
<proteinExistence type="predicted"/>
<evidence type="ECO:0000313" key="2">
    <source>
        <dbReference type="Proteomes" id="UP001415857"/>
    </source>
</evidence>
<dbReference type="InterPro" id="IPR055280">
    <property type="entry name" value="TIC32"/>
</dbReference>
<sequence>MAIALTKIGGSFPINKPSPRQNENTAKATGIEGRIVNLSSIAHLHTYEDGIQFDRINDEKRDFEGFFIFSLEECATGVTGKYYLDCNDMQPSAFARDEGLAQKLWDFSNKYGEPFANGEEGSHLIRMDRGVCTIKKGGK</sequence>
<dbReference type="EMBL" id="JBBPBK010000002">
    <property type="protein sequence ID" value="KAK9290382.1"/>
    <property type="molecule type" value="Genomic_DNA"/>
</dbReference>
<reference evidence="1 2" key="1">
    <citation type="journal article" date="2024" name="Plant J.">
        <title>Genome sequences and population genomics reveal climatic adaptation and genomic divergence between two closely related sweetgum species.</title>
        <authorList>
            <person name="Xu W.Q."/>
            <person name="Ren C.Q."/>
            <person name="Zhang X.Y."/>
            <person name="Comes H.P."/>
            <person name="Liu X.H."/>
            <person name="Li Y.G."/>
            <person name="Kettle C.J."/>
            <person name="Jalonen R."/>
            <person name="Gaisberger H."/>
            <person name="Ma Y.Z."/>
            <person name="Qiu Y.X."/>
        </authorList>
    </citation>
    <scope>NUCLEOTIDE SEQUENCE [LARGE SCALE GENOMIC DNA]</scope>
    <source>
        <strain evidence="1">Hangzhou</strain>
    </source>
</reference>